<evidence type="ECO:0000256" key="4">
    <source>
        <dbReference type="ARBA" id="ARBA00023002"/>
    </source>
</evidence>
<gene>
    <name evidence="8" type="ORF">CJO09_06810</name>
</gene>
<keyword evidence="6" id="KW-0411">Iron-sulfur</keyword>
<organism evidence="8 9">
    <name type="scientific">Neopusillimonas maritima</name>
    <dbReference type="NCBI Taxonomy" id="2026239"/>
    <lineage>
        <taxon>Bacteria</taxon>
        <taxon>Pseudomonadati</taxon>
        <taxon>Pseudomonadota</taxon>
        <taxon>Betaproteobacteria</taxon>
        <taxon>Burkholderiales</taxon>
        <taxon>Alcaligenaceae</taxon>
        <taxon>Neopusillimonas</taxon>
    </lineage>
</organism>
<name>A0ABX9MWP2_9BURK</name>
<proteinExistence type="inferred from homology"/>
<comment type="similarity">
    <text evidence="1">Belongs to the bacterial ring-hydroxylating dioxygenase alpha subunit family.</text>
</comment>
<keyword evidence="5" id="KW-0408">Iron</keyword>
<evidence type="ECO:0000259" key="7">
    <source>
        <dbReference type="PROSITE" id="PS51296"/>
    </source>
</evidence>
<dbReference type="EMBL" id="NQOU01000002">
    <property type="protein sequence ID" value="RII83304.1"/>
    <property type="molecule type" value="Genomic_DNA"/>
</dbReference>
<reference evidence="8 9" key="1">
    <citation type="submission" date="2017-08" db="EMBL/GenBank/DDBJ databases">
        <title>Pusillimonas indicus sp. nov., a member of the family Alcaligenaceae isolated from surface seawater.</title>
        <authorList>
            <person name="Li J."/>
        </authorList>
    </citation>
    <scope>NUCLEOTIDE SEQUENCE [LARGE SCALE GENOMIC DNA]</scope>
    <source>
        <strain evidence="8 9">17-4A</strain>
    </source>
</reference>
<dbReference type="Pfam" id="PF00355">
    <property type="entry name" value="Rieske"/>
    <property type="match status" value="1"/>
</dbReference>
<dbReference type="PROSITE" id="PS51296">
    <property type="entry name" value="RIESKE"/>
    <property type="match status" value="1"/>
</dbReference>
<keyword evidence="9" id="KW-1185">Reference proteome</keyword>
<dbReference type="InterPro" id="IPR017941">
    <property type="entry name" value="Rieske_2Fe-2S"/>
</dbReference>
<comment type="caution">
    <text evidence="8">The sequence shown here is derived from an EMBL/GenBank/DDBJ whole genome shotgun (WGS) entry which is preliminary data.</text>
</comment>
<keyword evidence="3" id="KW-0479">Metal-binding</keyword>
<keyword evidence="4" id="KW-0560">Oxidoreductase</keyword>
<feature type="domain" description="Rieske" evidence="7">
    <location>
        <begin position="42"/>
        <end position="122"/>
    </location>
</feature>
<dbReference type="SUPFAM" id="SSF50022">
    <property type="entry name" value="ISP domain"/>
    <property type="match status" value="1"/>
</dbReference>
<dbReference type="Gene3D" id="2.102.10.10">
    <property type="entry name" value="Rieske [2Fe-2S] iron-sulphur domain"/>
    <property type="match status" value="1"/>
</dbReference>
<evidence type="ECO:0000313" key="9">
    <source>
        <dbReference type="Proteomes" id="UP000266483"/>
    </source>
</evidence>
<accession>A0ABX9MWP2</accession>
<dbReference type="Gene3D" id="3.90.380.10">
    <property type="entry name" value="Naphthalene 1,2-dioxygenase Alpha Subunit, Chain A, domain 1"/>
    <property type="match status" value="1"/>
</dbReference>
<dbReference type="Proteomes" id="UP000266483">
    <property type="component" value="Unassembled WGS sequence"/>
</dbReference>
<dbReference type="PANTHER" id="PTHR43756">
    <property type="entry name" value="CHOLINE MONOOXYGENASE, CHLOROPLASTIC"/>
    <property type="match status" value="1"/>
</dbReference>
<evidence type="ECO:0000256" key="5">
    <source>
        <dbReference type="ARBA" id="ARBA00023004"/>
    </source>
</evidence>
<dbReference type="InterPro" id="IPR015879">
    <property type="entry name" value="Ring_hydroxy_dOase_asu_C_dom"/>
</dbReference>
<protein>
    <submittedName>
        <fullName evidence="8">Oxidoreductase</fullName>
    </submittedName>
</protein>
<sequence>MIYRNNPDAINALVRPAEVHKDLFISDEIFELEMTQLFANTWVYVGHDSQVPKAGDFFTTTVGNESVVMIRDTDDSIRVLYNRCPHKGVMLVNETYGNAGRFLRCPYHAWSFRLNGDLLALPLKRGYDPEIFGQTEAQNGMAAVENVHNYRGFIFCRLNPQGQSFEDFFGESLSTIDNMIDRAPEGRLEVAGGVLRYMHHCNWKMLVDNQTDTCHPMIAHESSAGTAVKVWEEAPEGTPKPMAVEQFAPFVSPYEFFEGMGIRVWENGHGHTGVSNSIHAAYSEIPGYFEAMCEAYGEERAKAILSDVRHNTTYFPNIMVKGPIQTLRIFKPIAANKTLVESWTFRLVGAPDKLLERTVMYNRLINAPTSVVGHDDQEVYERAQHGLMSRGLDWVNVARLYEPGEEDRKNEVTNGTNEWQMRNQYRAWAHYMTTGMKEAS</sequence>
<dbReference type="Pfam" id="PF00848">
    <property type="entry name" value="Ring_hydroxyl_A"/>
    <property type="match status" value="1"/>
</dbReference>
<dbReference type="PANTHER" id="PTHR43756:SF1">
    <property type="entry name" value="3-PHENYLPROPIONATE_CINNAMIC ACID DIOXYGENASE SUBUNIT ALPHA"/>
    <property type="match status" value="1"/>
</dbReference>
<evidence type="ECO:0000256" key="2">
    <source>
        <dbReference type="ARBA" id="ARBA00022714"/>
    </source>
</evidence>
<keyword evidence="2" id="KW-0001">2Fe-2S</keyword>
<dbReference type="InterPro" id="IPR001663">
    <property type="entry name" value="Rng_hydr_dOase-A"/>
</dbReference>
<evidence type="ECO:0000256" key="3">
    <source>
        <dbReference type="ARBA" id="ARBA00022723"/>
    </source>
</evidence>
<dbReference type="SUPFAM" id="SSF55961">
    <property type="entry name" value="Bet v1-like"/>
    <property type="match status" value="1"/>
</dbReference>
<evidence type="ECO:0000256" key="1">
    <source>
        <dbReference type="ARBA" id="ARBA00008751"/>
    </source>
</evidence>
<dbReference type="CDD" id="cd08879">
    <property type="entry name" value="RHO_alpha_C_AntDO-like"/>
    <property type="match status" value="1"/>
</dbReference>
<dbReference type="PRINTS" id="PR00090">
    <property type="entry name" value="RNGDIOXGNASE"/>
</dbReference>
<dbReference type="InterPro" id="IPR036922">
    <property type="entry name" value="Rieske_2Fe-2S_sf"/>
</dbReference>
<evidence type="ECO:0000256" key="6">
    <source>
        <dbReference type="ARBA" id="ARBA00023014"/>
    </source>
</evidence>
<dbReference type="RefSeq" id="WP_119441692.1">
    <property type="nucleotide sequence ID" value="NZ_CP170494.1"/>
</dbReference>
<evidence type="ECO:0000313" key="8">
    <source>
        <dbReference type="EMBL" id="RII83304.1"/>
    </source>
</evidence>